<dbReference type="RefSeq" id="WP_310303123.1">
    <property type="nucleotide sequence ID" value="NZ_BAAAPS010000010.1"/>
</dbReference>
<reference evidence="2 3" key="1">
    <citation type="submission" date="2023-07" db="EMBL/GenBank/DDBJ databases">
        <title>Sequencing the genomes of 1000 actinobacteria strains.</title>
        <authorList>
            <person name="Klenk H.-P."/>
        </authorList>
    </citation>
    <scope>NUCLEOTIDE SEQUENCE [LARGE SCALE GENOMIC DNA]</scope>
    <source>
        <strain evidence="2 3">DSM 19426</strain>
    </source>
</reference>
<sequence>MSAPVFPDPWDFLTAWVLVVADGSGRLQLLQDPDGGTTLPVRTDLEEAQRRLPPGHRLLQAPVGELLAGLPEGVSVSVDPGSESGMHVPADLVVGLRRLLAPVPDGSSVGPWTDLPADVSRRLAGSTAQGVQVWALAVDVPDGPRLGLLVHDVAHDDQEARGAAEGALLGALEGREPSDLGVAGVRVAGLDQLPADAADLVTGGGVPPLSVAG</sequence>
<dbReference type="EMBL" id="JAVDYG010000001">
    <property type="protein sequence ID" value="MDR7363135.1"/>
    <property type="molecule type" value="Genomic_DNA"/>
</dbReference>
<dbReference type="Pfam" id="PF07179">
    <property type="entry name" value="SseB"/>
    <property type="match status" value="1"/>
</dbReference>
<protein>
    <recommendedName>
        <fullName evidence="1">SseB protein N-terminal domain-containing protein</fullName>
    </recommendedName>
</protein>
<accession>A0ABU2BXK9</accession>
<evidence type="ECO:0000259" key="1">
    <source>
        <dbReference type="Pfam" id="PF07179"/>
    </source>
</evidence>
<evidence type="ECO:0000313" key="3">
    <source>
        <dbReference type="Proteomes" id="UP001183648"/>
    </source>
</evidence>
<proteinExistence type="predicted"/>
<feature type="domain" description="SseB protein N-terminal" evidence="1">
    <location>
        <begin position="21"/>
        <end position="93"/>
    </location>
</feature>
<gene>
    <name evidence="2" type="ORF">J2S63_002688</name>
</gene>
<dbReference type="InterPro" id="IPR009839">
    <property type="entry name" value="SseB_N"/>
</dbReference>
<dbReference type="Proteomes" id="UP001183648">
    <property type="component" value="Unassembled WGS sequence"/>
</dbReference>
<name>A0ABU2BXK9_9ACTN</name>
<comment type="caution">
    <text evidence="2">The sequence shown here is derived from an EMBL/GenBank/DDBJ whole genome shotgun (WGS) entry which is preliminary data.</text>
</comment>
<evidence type="ECO:0000313" key="2">
    <source>
        <dbReference type="EMBL" id="MDR7363135.1"/>
    </source>
</evidence>
<organism evidence="2 3">
    <name type="scientific">Nocardioides marmoribigeumensis</name>
    <dbReference type="NCBI Taxonomy" id="433649"/>
    <lineage>
        <taxon>Bacteria</taxon>
        <taxon>Bacillati</taxon>
        <taxon>Actinomycetota</taxon>
        <taxon>Actinomycetes</taxon>
        <taxon>Propionibacteriales</taxon>
        <taxon>Nocardioidaceae</taxon>
        <taxon>Nocardioides</taxon>
    </lineage>
</organism>
<keyword evidence="3" id="KW-1185">Reference proteome</keyword>